<evidence type="ECO:0000259" key="8">
    <source>
        <dbReference type="Pfam" id="PF25064"/>
    </source>
</evidence>
<dbReference type="GO" id="GO:0030991">
    <property type="term" value="C:intraciliary transport particle A"/>
    <property type="evidence" value="ECO:0007669"/>
    <property type="project" value="TreeGrafter"/>
</dbReference>
<dbReference type="GeneID" id="105996233"/>
<dbReference type="CTD" id="199223"/>
<evidence type="ECO:0000256" key="1">
    <source>
        <dbReference type="ARBA" id="ARBA00010935"/>
    </source>
</evidence>
<reference evidence="11" key="1">
    <citation type="submission" date="2025-08" db="UniProtKB">
        <authorList>
            <consortium name="RefSeq"/>
        </authorList>
    </citation>
    <scope>IDENTIFICATION</scope>
    <source>
        <tissue evidence="11">Kidney</tissue>
    </source>
</reference>
<dbReference type="STRING" id="10020.ENSDORP00000019326"/>
<name>A0A1S3GCG0_DIPOR</name>
<dbReference type="KEGG" id="dord:105996233"/>
<dbReference type="Pfam" id="PF25058">
    <property type="entry name" value="ARM_TT21"/>
    <property type="match status" value="1"/>
</dbReference>
<dbReference type="GO" id="GO:0035721">
    <property type="term" value="P:intraciliary retrograde transport"/>
    <property type="evidence" value="ECO:0007669"/>
    <property type="project" value="TreeGrafter"/>
</dbReference>
<dbReference type="Pfam" id="PF13181">
    <property type="entry name" value="TPR_8"/>
    <property type="match status" value="1"/>
</dbReference>
<evidence type="ECO:0000259" key="9">
    <source>
        <dbReference type="Pfam" id="PF25068"/>
    </source>
</evidence>
<proteinExistence type="inferred from homology"/>
<protein>
    <submittedName>
        <fullName evidence="11">Tetratricopeptide repeat protein 21A</fullName>
    </submittedName>
</protein>
<dbReference type="InterPro" id="IPR056832">
    <property type="entry name" value="ARM_TT21_2nd"/>
</dbReference>
<feature type="domain" description="Tetratricopeptide repeat protein 21A/21B C-terminal ARM" evidence="7">
    <location>
        <begin position="1098"/>
        <end position="1306"/>
    </location>
</feature>
<dbReference type="InterPro" id="IPR056834">
    <property type="entry name" value="ARM_TT21_C"/>
</dbReference>
<feature type="repeat" description="TPR" evidence="4">
    <location>
        <begin position="757"/>
        <end position="790"/>
    </location>
</feature>
<sequence>MNCGDASSFVAEIIYYSQEQYFNQVQQTAARGLEKFSGDPGLLFFKAYGLLREGCVADAISELENMQNHPHLTLCSVMALLYAYRIHHAHDREAIQDLESSLKELRRHANHAAFYYAGIFLWLVGRHEKAREYIDHMLKASSNAREGLVLKGWVDLTSDKPHLVKKAIKYLDQGTQDTKDLLGLMGKATYLMMHQNFSGALEATNQMAVASGGFLPALVLKMQLFLACHDWEQTVEIGHRILEKDENNIDACQILAVHELAREGNAILAANCVGNLIKALETKEPRNWNLHLKKILPVSRLCGRQQEVVHLVSSFLERVFTAAPTCGLAATELGYLYLLQNQPKEARTWYDEATKLQEDRMAVLTGNIWCHILQGQLEEAAQQLEFLKEVQQSLGKSEVLVFLQALLASKKPPGEQAAPALLREVVELHFSAMHTLPLSPEYFEKLDPLFLVGVARELLRFCPKQPRPPGQVVSPLLTQVAMILSPVLKAAPAMMDALLVMAEVNFLSGDLETAQSSLQRCLELDPAWVDAHLLLAQVHLAQGNFAMCAHCLELGVSHNFQVRDYPLYHFIKARALNKSGEHAEAVKTLKMIAALPGAKGEEGPRSRRAPPLHPGERASVLLELVDALRLNGELHEATKVMQDAVHQFRGTPEESRVTLANVDLALSKGAVDAALTMLRGVGPAQPGYADARQKMADIYLHTRRDPRLYINCYRELCEHLPGPHTSLLLGDAYMNIQEPEKALEVYEEAYKKNPHDAGLVSRIGQAYVKTHQYSKAINYYEAAQKMSGQDFLCCDLAELLLRLKKFSKAEKVLKQALERESAKGLAPMMDQVKCWLMLAKVYKSHKKEEVAETLGKALDVQTKVLKRAPMEQPEIITTQKQLASSICIQCGEHYAAEEDYAKAVRAYKDALCYSPTDNKVVLELARLHLLQGNLDLCEDQCSMLLQTSQDDASTSVMLADLMFRKQNYEAAIGHYRQVLEKCPDDFVVFNKLIDLLRRSGRLEEAPTFFELAKKGSSRVVLEPGFNYCKGIYYWHVGRPNEALKFLNKARKDTTWGQEATDYMVRICLNPDDEILGGEVFENTGAESKAGSRPQGLRTAERLLQEFPPPSDPGPARLRLLRGLCLLHSGARAQVEAALVAFVELAQAEKENAAALLALAQAYTLLQQIPKARTQLKRLARAVWTPGEADALERAWLLLAHLHCTAGKFDLAVELLRRCVRYNKSCAKAYEYMGFIMEKEQSYKDAATNYELAWKYSHHSNPAIGFKLAFNYLKDKKFVEAIEICHHVLLQYPNYPKIREEILEKAQGSLRP</sequence>
<dbReference type="FunFam" id="1.25.40.10:FF:000775">
    <property type="entry name" value="Tetratricopeptide repeat domain 21A"/>
    <property type="match status" value="1"/>
</dbReference>
<dbReference type="FunFam" id="1.25.40.10:FF:000279">
    <property type="entry name" value="Tetratricopeptide repeat domain 21A"/>
    <property type="match status" value="1"/>
</dbReference>
<keyword evidence="2" id="KW-0677">Repeat</keyword>
<accession>A0A1S3GCG0</accession>
<feature type="domain" description="Tetratricopeptide repeat protein 21A/21B second ARM" evidence="5">
    <location>
        <begin position="273"/>
        <end position="543"/>
    </location>
</feature>
<evidence type="ECO:0000313" key="10">
    <source>
        <dbReference type="Proteomes" id="UP000081671"/>
    </source>
</evidence>
<dbReference type="InterPro" id="IPR011990">
    <property type="entry name" value="TPR-like_helical_dom_sf"/>
</dbReference>
<dbReference type="Pfam" id="PF25068">
    <property type="entry name" value="ARM_TT21_4th"/>
    <property type="match status" value="1"/>
</dbReference>
<evidence type="ECO:0000259" key="7">
    <source>
        <dbReference type="Pfam" id="PF25063"/>
    </source>
</evidence>
<dbReference type="InterPro" id="IPR056835">
    <property type="entry name" value="ARM_TT21_5th"/>
</dbReference>
<keyword evidence="10" id="KW-1185">Reference proteome</keyword>
<feature type="domain" description="Tetratricopeptide repeat protein 21A/21B fourth ARM" evidence="9">
    <location>
        <begin position="759"/>
        <end position="911"/>
    </location>
</feature>
<evidence type="ECO:0000313" key="11">
    <source>
        <dbReference type="RefSeq" id="XP_012885702.1"/>
    </source>
</evidence>
<dbReference type="PANTHER" id="PTHR14699:SF2">
    <property type="entry name" value="TETRATRICOPEPTIDE REPEAT PROTEIN 21A"/>
    <property type="match status" value="1"/>
</dbReference>
<dbReference type="GO" id="GO:0005929">
    <property type="term" value="C:cilium"/>
    <property type="evidence" value="ECO:0007669"/>
    <property type="project" value="GOC"/>
</dbReference>
<feature type="repeat" description="TPR" evidence="4">
    <location>
        <begin position="952"/>
        <end position="985"/>
    </location>
</feature>
<feature type="repeat" description="TPR" evidence="4">
    <location>
        <begin position="884"/>
        <end position="917"/>
    </location>
</feature>
<evidence type="ECO:0000256" key="4">
    <source>
        <dbReference type="PROSITE-ProRule" id="PRU00339"/>
    </source>
</evidence>
<dbReference type="Pfam" id="PF25060">
    <property type="entry name" value="ARM_TT21_2nd"/>
    <property type="match status" value="1"/>
</dbReference>
<dbReference type="SUPFAM" id="SSF48452">
    <property type="entry name" value="TPR-like"/>
    <property type="match status" value="4"/>
</dbReference>
<dbReference type="FunFam" id="1.25.40.10:FF:000377">
    <property type="entry name" value="Tetratricopeptide repeat domain 21B"/>
    <property type="match status" value="1"/>
</dbReference>
<feature type="domain" description="Tetratricopeptide repeat protein 21A/21B fifth ARM repeats" evidence="8">
    <location>
        <begin position="954"/>
        <end position="1068"/>
    </location>
</feature>
<dbReference type="SMART" id="SM00028">
    <property type="entry name" value="TPR"/>
    <property type="match status" value="14"/>
</dbReference>
<evidence type="ECO:0000256" key="3">
    <source>
        <dbReference type="ARBA" id="ARBA00022803"/>
    </source>
</evidence>
<comment type="similarity">
    <text evidence="1">Belongs to the TTC21 family.</text>
</comment>
<dbReference type="PROSITE" id="PS50005">
    <property type="entry name" value="TPR"/>
    <property type="match status" value="4"/>
</dbReference>
<dbReference type="FunFam" id="1.25.40.10:FF:003660">
    <property type="entry name" value="Tetratricopeptide repeat domain 21A"/>
    <property type="match status" value="1"/>
</dbReference>
<dbReference type="SUPFAM" id="SSF81901">
    <property type="entry name" value="HCP-like"/>
    <property type="match status" value="1"/>
</dbReference>
<dbReference type="Gene3D" id="1.25.40.10">
    <property type="entry name" value="Tetratricopeptide repeat domain"/>
    <property type="match status" value="5"/>
</dbReference>
<dbReference type="Pfam" id="PF25064">
    <property type="entry name" value="ARM_TT21_5th"/>
    <property type="match status" value="1"/>
</dbReference>
<evidence type="ECO:0000256" key="2">
    <source>
        <dbReference type="ARBA" id="ARBA00022737"/>
    </source>
</evidence>
<dbReference type="FunCoup" id="A0A1S3GCG0">
    <property type="interactions" value="22"/>
</dbReference>
<dbReference type="Pfam" id="PF25063">
    <property type="entry name" value="ARM_TT21_C"/>
    <property type="match status" value="1"/>
</dbReference>
<dbReference type="PANTHER" id="PTHR14699">
    <property type="entry name" value="STI2 PROTEIN-RELATED"/>
    <property type="match status" value="1"/>
</dbReference>
<dbReference type="OrthoDB" id="10259630at2759"/>
<dbReference type="InterPro" id="IPR019734">
    <property type="entry name" value="TPR_rpt"/>
</dbReference>
<dbReference type="FunFam" id="1.25.40.10:FF:000245">
    <property type="entry name" value="Tetratricopeptide repeat domain 21B"/>
    <property type="match status" value="1"/>
</dbReference>
<evidence type="ECO:0000259" key="5">
    <source>
        <dbReference type="Pfam" id="PF25060"/>
    </source>
</evidence>
<dbReference type="InterPro" id="IPR056833">
    <property type="entry name" value="ARM_TT21_N"/>
</dbReference>
<organism evidence="10 11">
    <name type="scientific">Dipodomys ordii</name>
    <name type="common">Ord's kangaroo rat</name>
    <dbReference type="NCBI Taxonomy" id="10020"/>
    <lineage>
        <taxon>Eukaryota</taxon>
        <taxon>Metazoa</taxon>
        <taxon>Chordata</taxon>
        <taxon>Craniata</taxon>
        <taxon>Vertebrata</taxon>
        <taxon>Euteleostomi</taxon>
        <taxon>Mammalia</taxon>
        <taxon>Eutheria</taxon>
        <taxon>Euarchontoglires</taxon>
        <taxon>Glires</taxon>
        <taxon>Rodentia</taxon>
        <taxon>Castorimorpha</taxon>
        <taxon>Heteromyidae</taxon>
        <taxon>Dipodomyinae</taxon>
        <taxon>Dipodomys</taxon>
    </lineage>
</organism>
<feature type="repeat" description="TPR" evidence="4">
    <location>
        <begin position="723"/>
        <end position="756"/>
    </location>
</feature>
<dbReference type="Proteomes" id="UP000081671">
    <property type="component" value="Unplaced"/>
</dbReference>
<dbReference type="InParanoid" id="A0A1S3GCG0"/>
<evidence type="ECO:0000259" key="6">
    <source>
        <dbReference type="Pfam" id="PF25062"/>
    </source>
</evidence>
<keyword evidence="3 4" id="KW-0802">TPR repeat</keyword>
<feature type="domain" description="Tetratricopeptide repeat protein 21A/21B N-terminal ARM repeat" evidence="6">
    <location>
        <begin position="13"/>
        <end position="235"/>
    </location>
</feature>
<gene>
    <name evidence="11" type="primary">Ttc21a</name>
</gene>
<dbReference type="InterPro" id="IPR056836">
    <property type="entry name" value="ARM_TT21_4th"/>
</dbReference>
<dbReference type="GO" id="GO:0061512">
    <property type="term" value="P:protein localization to cilium"/>
    <property type="evidence" value="ECO:0007669"/>
    <property type="project" value="TreeGrafter"/>
</dbReference>
<dbReference type="Pfam" id="PF25062">
    <property type="entry name" value="ARM_TT21_N"/>
    <property type="match status" value="1"/>
</dbReference>
<dbReference type="RefSeq" id="XP_012885702.1">
    <property type="nucleotide sequence ID" value="XM_013030248.1"/>
</dbReference>
<dbReference type="InterPro" id="IPR040364">
    <property type="entry name" value="TTC21A/TTC21B"/>
</dbReference>